<dbReference type="InterPro" id="IPR008271">
    <property type="entry name" value="Ser/Thr_kinase_AS"/>
</dbReference>
<dbReference type="SUPFAM" id="SSF56112">
    <property type="entry name" value="Protein kinase-like (PK-like)"/>
    <property type="match status" value="1"/>
</dbReference>
<evidence type="ECO:0000256" key="1">
    <source>
        <dbReference type="ARBA" id="ARBA00022679"/>
    </source>
</evidence>
<keyword evidence="3 8" id="KW-0418">Kinase</keyword>
<dbReference type="EMBL" id="JAQNDK010000001">
    <property type="protein sequence ID" value="MDC0678455.1"/>
    <property type="molecule type" value="Genomic_DNA"/>
</dbReference>
<evidence type="ECO:0000256" key="4">
    <source>
        <dbReference type="ARBA" id="ARBA00022840"/>
    </source>
</evidence>
<feature type="binding site" evidence="5">
    <location>
        <position position="74"/>
    </location>
    <ligand>
        <name>ATP</name>
        <dbReference type="ChEBI" id="CHEBI:30616"/>
    </ligand>
</feature>
<feature type="compositionally biased region" description="Low complexity" evidence="6">
    <location>
        <begin position="431"/>
        <end position="458"/>
    </location>
</feature>
<dbReference type="PROSITE" id="PS50011">
    <property type="entry name" value="PROTEIN_KINASE_DOM"/>
    <property type="match status" value="1"/>
</dbReference>
<keyword evidence="1" id="KW-0808">Transferase</keyword>
<reference evidence="8 9" key="1">
    <citation type="submission" date="2023-01" db="EMBL/GenBank/DDBJ databases">
        <title>Minimal conservation of predation-associated metabolite biosynthetic gene clusters underscores biosynthetic potential of Myxococcota including descriptions for ten novel species: Archangium lansinium sp. nov., Myxococcus landrumus sp. nov., Nannocystis bai.</title>
        <authorList>
            <person name="Ahearne A."/>
            <person name="Stevens C."/>
            <person name="Dowd S."/>
        </authorList>
    </citation>
    <scope>NUCLEOTIDE SEQUENCE [LARGE SCALE GENOMIC DNA]</scope>
    <source>
        <strain evidence="8 9">WIWO2</strain>
    </source>
</reference>
<dbReference type="InterPro" id="IPR017441">
    <property type="entry name" value="Protein_kinase_ATP_BS"/>
</dbReference>
<evidence type="ECO:0000256" key="3">
    <source>
        <dbReference type="ARBA" id="ARBA00022777"/>
    </source>
</evidence>
<dbReference type="PROSITE" id="PS00107">
    <property type="entry name" value="PROTEIN_KINASE_ATP"/>
    <property type="match status" value="1"/>
</dbReference>
<dbReference type="PANTHER" id="PTHR43289:SF6">
    <property type="entry name" value="SERINE_THREONINE-PROTEIN KINASE NEKL-3"/>
    <property type="match status" value="1"/>
</dbReference>
<name>A0ABT5BWA1_9BACT</name>
<dbReference type="GO" id="GO:0016301">
    <property type="term" value="F:kinase activity"/>
    <property type="evidence" value="ECO:0007669"/>
    <property type="project" value="UniProtKB-KW"/>
</dbReference>
<dbReference type="Pfam" id="PF00069">
    <property type="entry name" value="Pkinase"/>
    <property type="match status" value="1"/>
</dbReference>
<dbReference type="Gene3D" id="1.10.510.10">
    <property type="entry name" value="Transferase(Phosphotransferase) domain 1"/>
    <property type="match status" value="1"/>
</dbReference>
<dbReference type="InterPro" id="IPR011009">
    <property type="entry name" value="Kinase-like_dom_sf"/>
</dbReference>
<accession>A0ABT5BWA1</accession>
<feature type="region of interest" description="Disordered" evidence="6">
    <location>
        <begin position="488"/>
        <end position="513"/>
    </location>
</feature>
<evidence type="ECO:0000313" key="9">
    <source>
        <dbReference type="Proteomes" id="UP001217485"/>
    </source>
</evidence>
<evidence type="ECO:0000256" key="6">
    <source>
        <dbReference type="SAM" id="MobiDB-lite"/>
    </source>
</evidence>
<feature type="domain" description="Protein kinase" evidence="7">
    <location>
        <begin position="45"/>
        <end position="312"/>
    </location>
</feature>
<organism evidence="8 9">
    <name type="scientific">Sorangium atrum</name>
    <dbReference type="NCBI Taxonomy" id="2995308"/>
    <lineage>
        <taxon>Bacteria</taxon>
        <taxon>Pseudomonadati</taxon>
        <taxon>Myxococcota</taxon>
        <taxon>Polyangia</taxon>
        <taxon>Polyangiales</taxon>
        <taxon>Polyangiaceae</taxon>
        <taxon>Sorangium</taxon>
    </lineage>
</organism>
<evidence type="ECO:0000313" key="8">
    <source>
        <dbReference type="EMBL" id="MDC0678455.1"/>
    </source>
</evidence>
<comment type="caution">
    <text evidence="8">The sequence shown here is derived from an EMBL/GenBank/DDBJ whole genome shotgun (WGS) entry which is preliminary data.</text>
</comment>
<keyword evidence="2 5" id="KW-0547">Nucleotide-binding</keyword>
<dbReference type="PROSITE" id="PS00108">
    <property type="entry name" value="PROTEIN_KINASE_ST"/>
    <property type="match status" value="1"/>
</dbReference>
<feature type="compositionally biased region" description="Low complexity" evidence="6">
    <location>
        <begin position="494"/>
        <end position="506"/>
    </location>
</feature>
<dbReference type="InterPro" id="IPR000719">
    <property type="entry name" value="Prot_kinase_dom"/>
</dbReference>
<evidence type="ECO:0000256" key="5">
    <source>
        <dbReference type="PROSITE-ProRule" id="PRU10141"/>
    </source>
</evidence>
<evidence type="ECO:0000259" key="7">
    <source>
        <dbReference type="PROSITE" id="PS50011"/>
    </source>
</evidence>
<dbReference type="RefSeq" id="WP_272095276.1">
    <property type="nucleotide sequence ID" value="NZ_JAQNDK010000001.1"/>
</dbReference>
<dbReference type="Proteomes" id="UP001217485">
    <property type="component" value="Unassembled WGS sequence"/>
</dbReference>
<sequence length="522" mass="54242">MSKTLGIGEATQPSPCLIAPAEAGCHTASSSERGPLPGMHVGSQLRLIRALGQGGMGSVWLAEHVALRTHVAVKFLRDMYMDHPLAIVRLHREAEAAARIQSPHVVRVFDVSFTAQGVPYIVMEHLEGQTLQDLVERRRRLSLEETVSILRQLCAALARAHEAGIVHRDIKPENIFLVEGEREPFVKVLDFGIAKDTADEAERLTVTGAILGTPHFMSPEQMAGGARVGPHSDLWALGVVAYFCLTGQIPFGGATVAAVAVAIDRGPPPPPSRLAPEVPPAIDAWVLSLLEPDPARRARSARAVLDALDAAVAAPRGTRPAQTEVMPPRESLCSGEGFSSLVTTLMPFGTLGVSLPRQRARTRTWALAAGAVMGLSTLAWAGASGVTRTAPAAQSASLAMVAGAAAGRAAPAVEPAAQCATIGQQPEAQAAATAPQVEAHAAATAPQVEAHAAATAQADVRPPQAEARASATAQPAVRAVADAGVPAVSGAQNAPTPALAAPTATPGKTVATRTRWRRDLGF</sequence>
<keyword evidence="9" id="KW-1185">Reference proteome</keyword>
<dbReference type="SMART" id="SM00220">
    <property type="entry name" value="S_TKc"/>
    <property type="match status" value="1"/>
</dbReference>
<proteinExistence type="predicted"/>
<dbReference type="PANTHER" id="PTHR43289">
    <property type="entry name" value="MITOGEN-ACTIVATED PROTEIN KINASE KINASE KINASE 20-RELATED"/>
    <property type="match status" value="1"/>
</dbReference>
<gene>
    <name evidence="8" type="ORF">POL72_11995</name>
</gene>
<dbReference type="Gene3D" id="3.30.200.20">
    <property type="entry name" value="Phosphorylase Kinase, domain 1"/>
    <property type="match status" value="1"/>
</dbReference>
<evidence type="ECO:0000256" key="2">
    <source>
        <dbReference type="ARBA" id="ARBA00022741"/>
    </source>
</evidence>
<feature type="region of interest" description="Disordered" evidence="6">
    <location>
        <begin position="431"/>
        <end position="473"/>
    </location>
</feature>
<protein>
    <submittedName>
        <fullName evidence="8">Protein kinase</fullName>
    </submittedName>
</protein>
<dbReference type="CDD" id="cd14014">
    <property type="entry name" value="STKc_PknB_like"/>
    <property type="match status" value="1"/>
</dbReference>
<keyword evidence="4 5" id="KW-0067">ATP-binding</keyword>